<sequence length="177" mass="20032">MNMKRFQVVCKVAAVLLKILAIMALCMVVFGLFFILFTKSNMYFTIDVSSRSFIFFVKNHPTEAEENLAALILSPPLLIVSAYTFWRGSSLFERLMDGGTPFSFDFAQSVKGLSLIIMMMDILTPLLYSLILTIIMKAGHYFTFGLSSYFFIGLLLYIVAEILHYGVNLQQLSDETV</sequence>
<gene>
    <name evidence="2" type="ORF">EJN90_00175</name>
    <name evidence="3" type="ORF">EJN90_13750</name>
</gene>
<accession>A0A3S9HE45</accession>
<reference evidence="3" key="2">
    <citation type="submission" date="2018-12" db="EMBL/GenBank/DDBJ databases">
        <authorList>
            <person name="Bae J.-W."/>
            <person name="Lee S.-Y."/>
        </authorList>
    </citation>
    <scope>NUCLEOTIDE SEQUENCE</scope>
    <source>
        <strain evidence="3">H21T32</strain>
    </source>
</reference>
<organism evidence="3 4">
    <name type="scientific">Jeotgalibaca ciconiae</name>
    <dbReference type="NCBI Taxonomy" id="2496265"/>
    <lineage>
        <taxon>Bacteria</taxon>
        <taxon>Bacillati</taxon>
        <taxon>Bacillota</taxon>
        <taxon>Bacilli</taxon>
        <taxon>Lactobacillales</taxon>
        <taxon>Carnobacteriaceae</taxon>
        <taxon>Jeotgalibaca</taxon>
    </lineage>
</organism>
<feature type="transmembrane region" description="Helical" evidence="1">
    <location>
        <begin position="113"/>
        <end position="135"/>
    </location>
</feature>
<evidence type="ECO:0000313" key="4">
    <source>
        <dbReference type="Proteomes" id="UP000273326"/>
    </source>
</evidence>
<evidence type="ECO:0000256" key="1">
    <source>
        <dbReference type="SAM" id="Phobius"/>
    </source>
</evidence>
<proteinExistence type="predicted"/>
<feature type="transmembrane region" description="Helical" evidence="1">
    <location>
        <begin position="12"/>
        <end position="37"/>
    </location>
</feature>
<dbReference type="KEGG" id="jeh:EJN90_00175"/>
<dbReference type="RefSeq" id="WP_126108310.1">
    <property type="nucleotide sequence ID" value="NZ_CP034465.1"/>
</dbReference>
<evidence type="ECO:0000313" key="2">
    <source>
        <dbReference type="EMBL" id="AZP03208.1"/>
    </source>
</evidence>
<keyword evidence="1" id="KW-0472">Membrane</keyword>
<keyword evidence="1" id="KW-0812">Transmembrane</keyword>
<keyword evidence="4" id="KW-1185">Reference proteome</keyword>
<dbReference type="KEGG" id="jeh:EJN90_13750"/>
<dbReference type="OrthoDB" id="2167340at2"/>
<name>A0A3S9HE45_9LACT</name>
<protein>
    <recommendedName>
        <fullName evidence="5">DUF2975 domain-containing protein</fullName>
    </recommendedName>
</protein>
<dbReference type="EMBL" id="CP034465">
    <property type="protein sequence ID" value="AZP03208.1"/>
    <property type="molecule type" value="Genomic_DNA"/>
</dbReference>
<feature type="transmembrane region" description="Helical" evidence="1">
    <location>
        <begin position="141"/>
        <end position="160"/>
    </location>
</feature>
<evidence type="ECO:0008006" key="5">
    <source>
        <dbReference type="Google" id="ProtNLM"/>
    </source>
</evidence>
<dbReference type="EMBL" id="CP034465">
    <property type="protein sequence ID" value="AZP05611.1"/>
    <property type="molecule type" value="Genomic_DNA"/>
</dbReference>
<keyword evidence="1" id="KW-1133">Transmembrane helix</keyword>
<reference evidence="3" key="3">
    <citation type="journal article" date="2020" name="Int. J. Syst. Evol. Microbiol.">
        <title>Jeotgalibaca ciconiae sp. nov., isolated from the faeces of an Oriental stork.</title>
        <authorList>
            <person name="Lee S.Y."/>
            <person name="Kang W."/>
            <person name="Kim P.S."/>
            <person name="Kim H.S."/>
            <person name="Sung H."/>
            <person name="Shin N.R."/>
            <person name="Yun J.H."/>
            <person name="Lee J.Y."/>
            <person name="Lee J.Y."/>
            <person name="Jung M.J."/>
            <person name="Jeong Y.S."/>
            <person name="Tak E.J."/>
            <person name="Han J.E."/>
            <person name="Hyun D.W."/>
            <person name="Kang M.S."/>
            <person name="Lee K.E."/>
            <person name="Lee B.H."/>
            <person name="Bae J.W."/>
        </authorList>
    </citation>
    <scope>NUCLEOTIDE SEQUENCE</scope>
    <source>
        <strain evidence="3">H21T32</strain>
    </source>
</reference>
<dbReference type="AlphaFoldDB" id="A0A3S9HE45"/>
<dbReference type="Proteomes" id="UP000273326">
    <property type="component" value="Chromosome"/>
</dbReference>
<reference evidence="4" key="1">
    <citation type="submission" date="2018-12" db="EMBL/GenBank/DDBJ databases">
        <title>Complete genome sequencing of Jeotgalibaca sp. H21T32.</title>
        <authorList>
            <person name="Bae J.-W."/>
            <person name="Lee S.-Y."/>
        </authorList>
    </citation>
    <scope>NUCLEOTIDE SEQUENCE [LARGE SCALE GENOMIC DNA]</scope>
    <source>
        <strain evidence="4">H21T32</strain>
    </source>
</reference>
<evidence type="ECO:0000313" key="3">
    <source>
        <dbReference type="EMBL" id="AZP05611.1"/>
    </source>
</evidence>